<sequence length="259" mass="28122">MKSTKGFTLVELVIVIVILGVIVIGVSNFTGYGIQVYTDNTAIERTLAQSRFSIERMTRDIRSAVPNSIRISGGGRCLELIPMSNAGSYIEAPFFPTTANSMHVFSSSVPLVGEFVSIGARSDAELYLSQAGASARFEVLSVANASADVFELEIGSPGAFISESDRNRYYMFERAITYCVLNNGELMLYQNYAWQNASTPSEGALGQGILMSENIINVDVFAARESSLVGAALVVLQPEFEVLGESFRYNHQVQVVNAP</sequence>
<keyword evidence="1" id="KW-0812">Transmembrane</keyword>
<evidence type="ECO:0000313" key="2">
    <source>
        <dbReference type="EMBL" id="RKF21368.1"/>
    </source>
</evidence>
<dbReference type="NCBIfam" id="TIGR02532">
    <property type="entry name" value="IV_pilin_GFxxxE"/>
    <property type="match status" value="1"/>
</dbReference>
<feature type="transmembrane region" description="Helical" evidence="1">
    <location>
        <begin position="12"/>
        <end position="34"/>
    </location>
</feature>
<comment type="caution">
    <text evidence="2">The sequence shown here is derived from an EMBL/GenBank/DDBJ whole genome shotgun (WGS) entry which is preliminary data.</text>
</comment>
<dbReference type="RefSeq" id="WP_120353172.1">
    <property type="nucleotide sequence ID" value="NZ_RAQO01000002.1"/>
</dbReference>
<accession>A0A420EKZ8</accession>
<evidence type="ECO:0000313" key="3">
    <source>
        <dbReference type="Proteomes" id="UP000286482"/>
    </source>
</evidence>
<gene>
    <name evidence="2" type="ORF">DBZ36_01570</name>
</gene>
<dbReference type="Proteomes" id="UP000286482">
    <property type="component" value="Unassembled WGS sequence"/>
</dbReference>
<dbReference type="AlphaFoldDB" id="A0A420EKZ8"/>
<dbReference type="OrthoDB" id="9788802at2"/>
<proteinExistence type="predicted"/>
<keyword evidence="3" id="KW-1185">Reference proteome</keyword>
<organism evidence="2 3">
    <name type="scientific">Alginatibacterium sediminis</name>
    <dbReference type="NCBI Taxonomy" id="2164068"/>
    <lineage>
        <taxon>Bacteria</taxon>
        <taxon>Pseudomonadati</taxon>
        <taxon>Pseudomonadota</taxon>
        <taxon>Gammaproteobacteria</taxon>
        <taxon>Alteromonadales</taxon>
        <taxon>Alteromonadaceae</taxon>
        <taxon>Alginatibacterium</taxon>
    </lineage>
</organism>
<name>A0A420EKZ8_9ALTE</name>
<reference evidence="2 3" key="1">
    <citation type="submission" date="2018-09" db="EMBL/GenBank/DDBJ databases">
        <authorList>
            <person name="Wang Z."/>
        </authorList>
    </citation>
    <scope>NUCLEOTIDE SEQUENCE [LARGE SCALE GENOMIC DNA]</scope>
    <source>
        <strain evidence="2 3">ALS 81</strain>
    </source>
</reference>
<keyword evidence="1" id="KW-1133">Transmembrane helix</keyword>
<dbReference type="InterPro" id="IPR045584">
    <property type="entry name" value="Pilin-like"/>
</dbReference>
<dbReference type="PROSITE" id="PS00409">
    <property type="entry name" value="PROKAR_NTER_METHYL"/>
    <property type="match status" value="1"/>
</dbReference>
<dbReference type="SUPFAM" id="SSF54523">
    <property type="entry name" value="Pili subunits"/>
    <property type="match status" value="1"/>
</dbReference>
<keyword evidence="1" id="KW-0472">Membrane</keyword>
<evidence type="ECO:0000256" key="1">
    <source>
        <dbReference type="SAM" id="Phobius"/>
    </source>
</evidence>
<dbReference type="EMBL" id="RAQO01000002">
    <property type="protein sequence ID" value="RKF21368.1"/>
    <property type="molecule type" value="Genomic_DNA"/>
</dbReference>
<dbReference type="InterPro" id="IPR012902">
    <property type="entry name" value="N_methyl_site"/>
</dbReference>
<dbReference type="Pfam" id="PF07963">
    <property type="entry name" value="N_methyl"/>
    <property type="match status" value="1"/>
</dbReference>
<protein>
    <submittedName>
        <fullName evidence="2">Prepilin-type N-terminal cleavage/methylation domain-containing protein</fullName>
    </submittedName>
</protein>